<gene>
    <name evidence="1" type="ORF">SELMODRAFT_432472</name>
</gene>
<organism evidence="2">
    <name type="scientific">Selaginella moellendorffii</name>
    <name type="common">Spikemoss</name>
    <dbReference type="NCBI Taxonomy" id="88036"/>
    <lineage>
        <taxon>Eukaryota</taxon>
        <taxon>Viridiplantae</taxon>
        <taxon>Streptophyta</taxon>
        <taxon>Embryophyta</taxon>
        <taxon>Tracheophyta</taxon>
        <taxon>Lycopodiopsida</taxon>
        <taxon>Selaginellales</taxon>
        <taxon>Selaginellaceae</taxon>
        <taxon>Selaginella</taxon>
    </lineage>
</organism>
<dbReference type="AlphaFoldDB" id="D8TG41"/>
<dbReference type="SUPFAM" id="SSF49764">
    <property type="entry name" value="HSP20-like chaperones"/>
    <property type="match status" value="1"/>
</dbReference>
<dbReference type="HOGENOM" id="CLU_036036_0_0_1"/>
<evidence type="ECO:0008006" key="3">
    <source>
        <dbReference type="Google" id="ProtNLM"/>
    </source>
</evidence>
<dbReference type="EMBL" id="GL377916">
    <property type="protein sequence ID" value="EFJ04376.1"/>
    <property type="molecule type" value="Genomic_DNA"/>
</dbReference>
<keyword evidence="2" id="KW-1185">Reference proteome</keyword>
<name>D8TG41_SELML</name>
<evidence type="ECO:0000313" key="2">
    <source>
        <dbReference type="Proteomes" id="UP000001514"/>
    </source>
</evidence>
<dbReference type="Gramene" id="EFJ04376">
    <property type="protein sequence ID" value="EFJ04376"/>
    <property type="gene ID" value="SELMODRAFT_432472"/>
</dbReference>
<dbReference type="InParanoid" id="D8TG41"/>
<dbReference type="InterPro" id="IPR008978">
    <property type="entry name" value="HSP20-like_chaperone"/>
</dbReference>
<dbReference type="Gene3D" id="2.60.40.790">
    <property type="match status" value="1"/>
</dbReference>
<evidence type="ECO:0000313" key="1">
    <source>
        <dbReference type="EMBL" id="EFJ04376.1"/>
    </source>
</evidence>
<proteinExistence type="predicted"/>
<dbReference type="GO" id="GO:0034605">
    <property type="term" value="P:cellular response to heat"/>
    <property type="evidence" value="ECO:0000318"/>
    <property type="project" value="GO_Central"/>
</dbReference>
<reference evidence="1 2" key="1">
    <citation type="journal article" date="2011" name="Science">
        <title>The Selaginella genome identifies genetic changes associated with the evolution of vascular plants.</title>
        <authorList>
            <person name="Banks J.A."/>
            <person name="Nishiyama T."/>
            <person name="Hasebe M."/>
            <person name="Bowman J.L."/>
            <person name="Gribskov M."/>
            <person name="dePamphilis C."/>
            <person name="Albert V.A."/>
            <person name="Aono N."/>
            <person name="Aoyama T."/>
            <person name="Ambrose B.A."/>
            <person name="Ashton N.W."/>
            <person name="Axtell M.J."/>
            <person name="Barker E."/>
            <person name="Barker M.S."/>
            <person name="Bennetzen J.L."/>
            <person name="Bonawitz N.D."/>
            <person name="Chapple C."/>
            <person name="Cheng C."/>
            <person name="Correa L.G."/>
            <person name="Dacre M."/>
            <person name="DeBarry J."/>
            <person name="Dreyer I."/>
            <person name="Elias M."/>
            <person name="Engstrom E.M."/>
            <person name="Estelle M."/>
            <person name="Feng L."/>
            <person name="Finet C."/>
            <person name="Floyd S.K."/>
            <person name="Frommer W.B."/>
            <person name="Fujita T."/>
            <person name="Gramzow L."/>
            <person name="Gutensohn M."/>
            <person name="Harholt J."/>
            <person name="Hattori M."/>
            <person name="Heyl A."/>
            <person name="Hirai T."/>
            <person name="Hiwatashi Y."/>
            <person name="Ishikawa M."/>
            <person name="Iwata M."/>
            <person name="Karol K.G."/>
            <person name="Koehler B."/>
            <person name="Kolukisaoglu U."/>
            <person name="Kubo M."/>
            <person name="Kurata T."/>
            <person name="Lalonde S."/>
            <person name="Li K."/>
            <person name="Li Y."/>
            <person name="Litt A."/>
            <person name="Lyons E."/>
            <person name="Manning G."/>
            <person name="Maruyama T."/>
            <person name="Michael T.P."/>
            <person name="Mikami K."/>
            <person name="Miyazaki S."/>
            <person name="Morinaga S."/>
            <person name="Murata T."/>
            <person name="Mueller-Roeber B."/>
            <person name="Nelson D.R."/>
            <person name="Obara M."/>
            <person name="Oguri Y."/>
            <person name="Olmstead R.G."/>
            <person name="Onodera N."/>
            <person name="Petersen B.L."/>
            <person name="Pils B."/>
            <person name="Prigge M."/>
            <person name="Rensing S.A."/>
            <person name="Riano-Pachon D.M."/>
            <person name="Roberts A.W."/>
            <person name="Sato Y."/>
            <person name="Scheller H.V."/>
            <person name="Schulz B."/>
            <person name="Schulz C."/>
            <person name="Shakirov E.V."/>
            <person name="Shibagaki N."/>
            <person name="Shinohara N."/>
            <person name="Shippen D.E."/>
            <person name="Soerensen I."/>
            <person name="Sotooka R."/>
            <person name="Sugimoto N."/>
            <person name="Sugita M."/>
            <person name="Sumikawa N."/>
            <person name="Tanurdzic M."/>
            <person name="Theissen G."/>
            <person name="Ulvskov P."/>
            <person name="Wakazuki S."/>
            <person name="Weng J.K."/>
            <person name="Willats W.W."/>
            <person name="Wipf D."/>
            <person name="Wolf P.G."/>
            <person name="Yang L."/>
            <person name="Zimmer A.D."/>
            <person name="Zhu Q."/>
            <person name="Mitros T."/>
            <person name="Hellsten U."/>
            <person name="Loque D."/>
            <person name="Otillar R."/>
            <person name="Salamov A."/>
            <person name="Schmutz J."/>
            <person name="Shapiro H."/>
            <person name="Lindquist E."/>
            <person name="Lucas S."/>
            <person name="Rokhsar D."/>
            <person name="Grigoriev I.V."/>
        </authorList>
    </citation>
    <scope>NUCLEOTIDE SEQUENCE [LARGE SCALE GENOMIC DNA]</scope>
</reference>
<dbReference type="KEGG" id="smo:SELMODRAFT_432472"/>
<dbReference type="CDD" id="cd06464">
    <property type="entry name" value="ACD_sHsps-like"/>
    <property type="match status" value="1"/>
</dbReference>
<protein>
    <recommendedName>
        <fullName evidence="3">SHSP domain-containing protein</fullName>
    </recommendedName>
</protein>
<accession>D8TG41</accession>
<dbReference type="Proteomes" id="UP000001514">
    <property type="component" value="Unassembled WGS sequence"/>
</dbReference>
<sequence>MLRRFIHTGSKGSQVSKLTDKAYKEYGEFLWMVMLRLENRVLGQVCRALNDCDATTGCFESHLLRHTLEYNEIVSGKFPPVEKPLGFDDNGDYPCPYPRMIKLVDDAWEDNFRRFCKEEPIHHRTQEETRLVYDFCRSAACRAEKEVFSGEPNVHELQEQARVFAADCYPKLLGLQSTNLSNLIEEVSYTVIPEASFSSNDLRRCAKSLELAQAVADAGGLPQFSQHEGLVALYNFEKKHAYQLLLNCCKHNKGYDERKLLWSSFENQQFYTVDVQVPGLTSLDQVRVETDGQNVRVSTKKNVFRPKKFVIPSYADVEGAIVNFQDEILTIRLPKGDAVLKETLPTMLLS</sequence>